<dbReference type="GO" id="GO:0005524">
    <property type="term" value="F:ATP binding"/>
    <property type="evidence" value="ECO:0007669"/>
    <property type="project" value="UniProtKB-KW"/>
</dbReference>
<dbReference type="InterPro" id="IPR027417">
    <property type="entry name" value="P-loop_NTPase"/>
</dbReference>
<evidence type="ECO:0000256" key="5">
    <source>
        <dbReference type="ARBA" id="ARBA00022989"/>
    </source>
</evidence>
<feature type="transmembrane region" description="Helical" evidence="8">
    <location>
        <begin position="56"/>
        <end position="75"/>
    </location>
</feature>
<evidence type="ECO:0000256" key="7">
    <source>
        <dbReference type="SAM" id="MobiDB-lite"/>
    </source>
</evidence>
<keyword evidence="6 8" id="KW-0472">Membrane</keyword>
<name>A0A1H6JJP7_9ACTN</name>
<feature type="transmembrane region" description="Helical" evidence="8">
    <location>
        <begin position="180"/>
        <end position="197"/>
    </location>
</feature>
<evidence type="ECO:0000313" key="12">
    <source>
        <dbReference type="Proteomes" id="UP000199135"/>
    </source>
</evidence>
<dbReference type="EMBL" id="FNWT01000007">
    <property type="protein sequence ID" value="SEH60729.1"/>
    <property type="molecule type" value="Genomic_DNA"/>
</dbReference>
<organism evidence="11 12">
    <name type="scientific">Parafannyhessea umbonata</name>
    <dbReference type="NCBI Taxonomy" id="604330"/>
    <lineage>
        <taxon>Bacteria</taxon>
        <taxon>Bacillati</taxon>
        <taxon>Actinomycetota</taxon>
        <taxon>Coriobacteriia</taxon>
        <taxon>Coriobacteriales</taxon>
        <taxon>Atopobiaceae</taxon>
        <taxon>Parafannyhessea</taxon>
    </lineage>
</organism>
<dbReference type="InterPro" id="IPR011527">
    <property type="entry name" value="ABC1_TM_dom"/>
</dbReference>
<dbReference type="InterPro" id="IPR003439">
    <property type="entry name" value="ABC_transporter-like_ATP-bd"/>
</dbReference>
<keyword evidence="12" id="KW-1185">Reference proteome</keyword>
<dbReference type="CDD" id="cd18547">
    <property type="entry name" value="ABC_6TM_Tm288_like"/>
    <property type="match status" value="1"/>
</dbReference>
<dbReference type="PANTHER" id="PTHR43394">
    <property type="entry name" value="ATP-DEPENDENT PERMEASE MDL1, MITOCHONDRIAL"/>
    <property type="match status" value="1"/>
</dbReference>
<dbReference type="Gene3D" id="1.20.1560.10">
    <property type="entry name" value="ABC transporter type 1, transmembrane domain"/>
    <property type="match status" value="1"/>
</dbReference>
<protein>
    <submittedName>
        <fullName evidence="11">ATP-binding cassette, subfamily B</fullName>
    </submittedName>
</protein>
<evidence type="ECO:0000256" key="6">
    <source>
        <dbReference type="ARBA" id="ARBA00023136"/>
    </source>
</evidence>
<gene>
    <name evidence="11" type="ORF">SAMN05216447_10727</name>
</gene>
<feature type="domain" description="ABC transmembrane type-1" evidence="10">
    <location>
        <begin position="61"/>
        <end position="347"/>
    </location>
</feature>
<dbReference type="SMART" id="SM00382">
    <property type="entry name" value="AAA"/>
    <property type="match status" value="1"/>
</dbReference>
<reference evidence="11 12" key="1">
    <citation type="submission" date="2016-10" db="EMBL/GenBank/DDBJ databases">
        <authorList>
            <person name="Varghese N."/>
            <person name="Submissions S."/>
        </authorList>
    </citation>
    <scope>NUCLEOTIDE SEQUENCE [LARGE SCALE GENOMIC DNA]</scope>
    <source>
        <strain evidence="11 12">WCP15</strain>
    </source>
</reference>
<accession>A0A1H6JJP7</accession>
<feature type="transmembrane region" description="Helical" evidence="8">
    <location>
        <begin position="291"/>
        <end position="312"/>
    </location>
</feature>
<dbReference type="PROSITE" id="PS00211">
    <property type="entry name" value="ABC_TRANSPORTER_1"/>
    <property type="match status" value="1"/>
</dbReference>
<dbReference type="Gene3D" id="3.40.50.300">
    <property type="entry name" value="P-loop containing nucleotide triphosphate hydrolases"/>
    <property type="match status" value="1"/>
</dbReference>
<feature type="compositionally biased region" description="Gly residues" evidence="7">
    <location>
        <begin position="1"/>
        <end position="10"/>
    </location>
</feature>
<evidence type="ECO:0000256" key="4">
    <source>
        <dbReference type="ARBA" id="ARBA00022840"/>
    </source>
</evidence>
<feature type="transmembrane region" description="Helical" evidence="8">
    <location>
        <begin position="95"/>
        <end position="115"/>
    </location>
</feature>
<keyword evidence="2 8" id="KW-0812">Transmembrane</keyword>
<dbReference type="PROSITE" id="PS50893">
    <property type="entry name" value="ABC_TRANSPORTER_2"/>
    <property type="match status" value="1"/>
</dbReference>
<proteinExistence type="predicted"/>
<feature type="region of interest" description="Disordered" evidence="7">
    <location>
        <begin position="1"/>
        <end position="34"/>
    </location>
</feature>
<evidence type="ECO:0000313" key="11">
    <source>
        <dbReference type="EMBL" id="SEH60729.1"/>
    </source>
</evidence>
<dbReference type="SUPFAM" id="SSF52540">
    <property type="entry name" value="P-loop containing nucleoside triphosphate hydrolases"/>
    <property type="match status" value="1"/>
</dbReference>
<comment type="caution">
    <text evidence="11">The sequence shown here is derived from an EMBL/GenBank/DDBJ whole genome shotgun (WGS) entry which is preliminary data.</text>
</comment>
<dbReference type="SUPFAM" id="SSF90123">
    <property type="entry name" value="ABC transporter transmembrane region"/>
    <property type="match status" value="1"/>
</dbReference>
<keyword evidence="5 8" id="KW-1133">Transmembrane helix</keyword>
<dbReference type="InterPro" id="IPR017871">
    <property type="entry name" value="ABC_transporter-like_CS"/>
</dbReference>
<dbReference type="InterPro" id="IPR039421">
    <property type="entry name" value="Type_1_exporter"/>
</dbReference>
<keyword evidence="4 11" id="KW-0067">ATP-binding</keyword>
<dbReference type="PROSITE" id="PS50929">
    <property type="entry name" value="ABC_TM1F"/>
    <property type="match status" value="1"/>
</dbReference>
<dbReference type="CDD" id="cd03254">
    <property type="entry name" value="ABCC_Glucan_exporter_like"/>
    <property type="match status" value="1"/>
</dbReference>
<comment type="subcellular location">
    <subcellularLocation>
        <location evidence="1">Cell membrane</location>
        <topology evidence="1">Multi-pass membrane protein</topology>
    </subcellularLocation>
</comment>
<evidence type="ECO:0000259" key="10">
    <source>
        <dbReference type="PROSITE" id="PS50929"/>
    </source>
</evidence>
<dbReference type="Pfam" id="PF00664">
    <property type="entry name" value="ABC_membrane"/>
    <property type="match status" value="1"/>
</dbReference>
<dbReference type="Proteomes" id="UP000199135">
    <property type="component" value="Unassembled WGS sequence"/>
</dbReference>
<feature type="transmembrane region" description="Helical" evidence="8">
    <location>
        <begin position="203"/>
        <end position="224"/>
    </location>
</feature>
<dbReference type="Pfam" id="PF00005">
    <property type="entry name" value="ABC_tran"/>
    <property type="match status" value="1"/>
</dbReference>
<sequence length="628" mass="67533">MPNPYTGGGSASAAMATVRGGSGKGPRGSASPELEASSYSVGQVLLRMLSFVRPHIVSLSISFAAATVSVVLQLYVPILTGRAIDCLVAPGSVGFAALALTLQRLALTVALAAALQWAAGYCTNRLSYETVRDLRTCAFSKFERLPLSFVDSHAHGDLLSRVVNDVDQLGDGLLQGFNQLFNGIVAIVVTLAFMLSISLPVAALVIVLTPLSVGAAALIARLSAKSFARQQAIQGELGGFAEETITNQKLVSAFARSTSECERFSQINQRLYARGERAQFVSSLTNPSTRLVNNVIYAAVALLGFTCVISSWPSALTVGQVQSFLSYANQYMKPFNEISSVVTQVQTAFASARRVLALLDAEDEKDVLRAPETPPADAASACPERFEGRIDFESVSFSYAPDHPLITGLSLHIPAGKRFALVGPTGCGKTTLINLLLRFYELDAGRILLDGRDTATMTKETLRSAFGMVLQESWLFEGTVAQNISYGRPGATRQQIEQAARRAHAHKFIMQLPQGYDTVVGEDGGSLSQGQRQLLCIARVMLTDPAVLLLDEATSSIDTRTELQVQDAFDRMMEGRTSLVVAHRLSTIKGADCILAMRDGRLIESGTHEELLARGGFYAKLYRSQFAS</sequence>
<evidence type="ECO:0000256" key="3">
    <source>
        <dbReference type="ARBA" id="ARBA00022741"/>
    </source>
</evidence>
<evidence type="ECO:0000256" key="2">
    <source>
        <dbReference type="ARBA" id="ARBA00022692"/>
    </source>
</evidence>
<dbReference type="RefSeq" id="WP_078687665.1">
    <property type="nucleotide sequence ID" value="NZ_FNWT01000007.1"/>
</dbReference>
<evidence type="ECO:0000256" key="1">
    <source>
        <dbReference type="ARBA" id="ARBA00004651"/>
    </source>
</evidence>
<feature type="domain" description="ABC transporter" evidence="9">
    <location>
        <begin position="390"/>
        <end position="624"/>
    </location>
</feature>
<evidence type="ECO:0000259" key="9">
    <source>
        <dbReference type="PROSITE" id="PS50893"/>
    </source>
</evidence>
<dbReference type="InterPro" id="IPR003593">
    <property type="entry name" value="AAA+_ATPase"/>
</dbReference>
<evidence type="ECO:0000256" key="8">
    <source>
        <dbReference type="SAM" id="Phobius"/>
    </source>
</evidence>
<dbReference type="InterPro" id="IPR036640">
    <property type="entry name" value="ABC1_TM_sf"/>
</dbReference>
<keyword evidence="3" id="KW-0547">Nucleotide-binding</keyword>
<dbReference type="PANTHER" id="PTHR43394:SF7">
    <property type="entry name" value="ABC TRANSPORTER B FAMILY MEMBER 28"/>
    <property type="match status" value="1"/>
</dbReference>